<protein>
    <submittedName>
        <fullName evidence="2">Uncharacterized protein</fullName>
    </submittedName>
</protein>
<organism evidence="2 3">
    <name type="scientific">Alcaligenes xylosoxydans xylosoxydans</name>
    <name type="common">Achromobacter xylosoxidans</name>
    <dbReference type="NCBI Taxonomy" id="85698"/>
    <lineage>
        <taxon>Bacteria</taxon>
        <taxon>Pseudomonadati</taxon>
        <taxon>Pseudomonadota</taxon>
        <taxon>Betaproteobacteria</taxon>
        <taxon>Burkholderiales</taxon>
        <taxon>Alcaligenaceae</taxon>
        <taxon>Achromobacter</taxon>
    </lineage>
</organism>
<sequence>MTKDLDQHYGVTVHDSTPHGGKPFEATADLFRRDNQSTVKSFTGTGNTVVKAMDAAMEKAERYWMTAGLSLTAPTDWTDD</sequence>
<comment type="caution">
    <text evidence="2">The sequence shown here is derived from an EMBL/GenBank/DDBJ whole genome shotgun (WGS) entry which is preliminary data.</text>
</comment>
<dbReference type="RefSeq" id="WP_054437364.1">
    <property type="nucleotide sequence ID" value="NZ_CYTI01000002.1"/>
</dbReference>
<evidence type="ECO:0000256" key="1">
    <source>
        <dbReference type="SAM" id="MobiDB-lite"/>
    </source>
</evidence>
<evidence type="ECO:0000313" key="3">
    <source>
        <dbReference type="Proteomes" id="UP001141992"/>
    </source>
</evidence>
<feature type="region of interest" description="Disordered" evidence="1">
    <location>
        <begin position="1"/>
        <end position="23"/>
    </location>
</feature>
<reference evidence="2" key="1">
    <citation type="submission" date="2022-12" db="EMBL/GenBank/DDBJ databases">
        <authorList>
            <person name="Voronina O.L."/>
            <person name="Kunda M.S."/>
            <person name="Ryzhova N."/>
            <person name="Aksenova E.I."/>
        </authorList>
    </citation>
    <scope>NUCLEOTIDE SEQUENCE</scope>
    <source>
        <strain evidence="2">SCCH136:Ach223948</strain>
    </source>
</reference>
<dbReference type="AlphaFoldDB" id="A0A9X3KUE3"/>
<dbReference type="Proteomes" id="UP001141992">
    <property type="component" value="Unassembled WGS sequence"/>
</dbReference>
<evidence type="ECO:0000313" key="2">
    <source>
        <dbReference type="EMBL" id="MCZ8400079.1"/>
    </source>
</evidence>
<accession>A0A9X3KUE3</accession>
<gene>
    <name evidence="2" type="ORF">O9570_01410</name>
</gene>
<name>A0A9X3KUE3_ALCXX</name>
<proteinExistence type="predicted"/>
<dbReference type="EMBL" id="JAPZVI010000001">
    <property type="protein sequence ID" value="MCZ8400079.1"/>
    <property type="molecule type" value="Genomic_DNA"/>
</dbReference>